<dbReference type="SUPFAM" id="SSF52833">
    <property type="entry name" value="Thioredoxin-like"/>
    <property type="match status" value="1"/>
</dbReference>
<accession>A0A1J1HWB3</accession>
<evidence type="ECO:0000256" key="6">
    <source>
        <dbReference type="ARBA" id="ARBA00022878"/>
    </source>
</evidence>
<dbReference type="InterPro" id="IPR004045">
    <property type="entry name" value="Glutathione_S-Trfase_N"/>
</dbReference>
<evidence type="ECO:0000256" key="5">
    <source>
        <dbReference type="ARBA" id="ARBA00013199"/>
    </source>
</evidence>
<dbReference type="GO" id="GO:0006572">
    <property type="term" value="P:L-tyrosine catabolic process"/>
    <property type="evidence" value="ECO:0007669"/>
    <property type="project" value="UniProtKB-KW"/>
</dbReference>
<evidence type="ECO:0000313" key="10">
    <source>
        <dbReference type="EMBL" id="CRK92391.1"/>
    </source>
</evidence>
<dbReference type="InterPro" id="IPR010987">
    <property type="entry name" value="Glutathione-S-Trfase_C-like"/>
</dbReference>
<dbReference type="EMBL" id="CVRI01000026">
    <property type="protein sequence ID" value="CRK92391.1"/>
    <property type="molecule type" value="Genomic_DNA"/>
</dbReference>
<dbReference type="InterPro" id="IPR005955">
    <property type="entry name" value="GST_Zeta"/>
</dbReference>
<comment type="cofactor">
    <cofactor evidence="2">
        <name>glutathione</name>
        <dbReference type="ChEBI" id="CHEBI:57925"/>
    </cofactor>
</comment>
<keyword evidence="6" id="KW-0828">Tyrosine catabolism</keyword>
<dbReference type="PROSITE" id="PS51257">
    <property type="entry name" value="PROKAR_LIPOPROTEIN"/>
    <property type="match status" value="1"/>
</dbReference>
<dbReference type="PANTHER" id="PTHR42673:SF4">
    <property type="entry name" value="MALEYLACETOACETATE ISOMERASE"/>
    <property type="match status" value="1"/>
</dbReference>
<dbReference type="PROSITE" id="PS50404">
    <property type="entry name" value="GST_NTER"/>
    <property type="match status" value="1"/>
</dbReference>
<dbReference type="Gene3D" id="3.40.30.10">
    <property type="entry name" value="Glutaredoxin"/>
    <property type="match status" value="1"/>
</dbReference>
<evidence type="ECO:0000256" key="2">
    <source>
        <dbReference type="ARBA" id="ARBA00001955"/>
    </source>
</evidence>
<dbReference type="EC" id="5.2.1.2" evidence="5"/>
<name>A0A1J1HWB3_9DIPT</name>
<sequence length="183" mass="20971">MTPTASKIVLYSSWLSSCSYRVRICLNFKEINYQLKPVDLMKFSSSESYSNEYVASPTKYVPALEIDGHTLFESMTIMQYVEETRPHNPLLPNDPSKRAQVRTICDIIVSGIQPLQNIAVVNRIIKHSVGENQEHWRQFWISRGFNVLEKILTETSGKYCVGDEITFADCCLVPQVFSARRQV</sequence>
<dbReference type="InterPro" id="IPR004046">
    <property type="entry name" value="GST_C"/>
</dbReference>
<dbReference type="GO" id="GO:0006559">
    <property type="term" value="P:L-phenylalanine catabolic process"/>
    <property type="evidence" value="ECO:0007669"/>
    <property type="project" value="UniProtKB-UniPathway"/>
</dbReference>
<feature type="domain" description="GST N-terminal" evidence="8">
    <location>
        <begin position="6"/>
        <end position="89"/>
    </location>
</feature>
<evidence type="ECO:0000256" key="7">
    <source>
        <dbReference type="ARBA" id="ARBA00023232"/>
    </source>
</evidence>
<dbReference type="OrthoDB" id="202840at2759"/>
<keyword evidence="11" id="KW-1185">Reference proteome</keyword>
<dbReference type="InterPro" id="IPR040079">
    <property type="entry name" value="Glutathione_S-Trfase"/>
</dbReference>
<evidence type="ECO:0000259" key="9">
    <source>
        <dbReference type="PROSITE" id="PS50405"/>
    </source>
</evidence>
<dbReference type="Gene3D" id="1.20.1050.10">
    <property type="match status" value="1"/>
</dbReference>
<evidence type="ECO:0000313" key="11">
    <source>
        <dbReference type="Proteomes" id="UP000183832"/>
    </source>
</evidence>
<comment type="pathway">
    <text evidence="3">Amino-acid degradation; L-phenylalanine degradation; acetoacetate and fumarate from L-phenylalanine: step 5/6.</text>
</comment>
<dbReference type="SUPFAM" id="SSF47616">
    <property type="entry name" value="GST C-terminal domain-like"/>
    <property type="match status" value="1"/>
</dbReference>
<evidence type="ECO:0000256" key="1">
    <source>
        <dbReference type="ARBA" id="ARBA00001622"/>
    </source>
</evidence>
<comment type="similarity">
    <text evidence="4">Belongs to the GST superfamily. Zeta family.</text>
</comment>
<dbReference type="GO" id="GO:0016034">
    <property type="term" value="F:maleylacetoacetate isomerase activity"/>
    <property type="evidence" value="ECO:0007669"/>
    <property type="project" value="UniProtKB-EC"/>
</dbReference>
<dbReference type="PROSITE" id="PS50405">
    <property type="entry name" value="GST_CTER"/>
    <property type="match status" value="1"/>
</dbReference>
<dbReference type="NCBIfam" id="TIGR01262">
    <property type="entry name" value="maiA"/>
    <property type="match status" value="1"/>
</dbReference>
<feature type="domain" description="GST C-terminal" evidence="9">
    <location>
        <begin position="94"/>
        <end position="183"/>
    </location>
</feature>
<dbReference type="InterPro" id="IPR036282">
    <property type="entry name" value="Glutathione-S-Trfase_C_sf"/>
</dbReference>
<evidence type="ECO:0000256" key="3">
    <source>
        <dbReference type="ARBA" id="ARBA00004671"/>
    </source>
</evidence>
<dbReference type="Proteomes" id="UP000183832">
    <property type="component" value="Unassembled WGS sequence"/>
</dbReference>
<reference evidence="10 11" key="1">
    <citation type="submission" date="2015-04" db="EMBL/GenBank/DDBJ databases">
        <authorList>
            <person name="Syromyatnikov M.Y."/>
            <person name="Popov V.N."/>
        </authorList>
    </citation>
    <scope>NUCLEOTIDE SEQUENCE [LARGE SCALE GENOMIC DNA]</scope>
</reference>
<dbReference type="Pfam" id="PF13417">
    <property type="entry name" value="GST_N_3"/>
    <property type="match status" value="1"/>
</dbReference>
<proteinExistence type="inferred from homology"/>
<dbReference type="AlphaFoldDB" id="A0A1J1HWB3"/>
<dbReference type="Pfam" id="PF14497">
    <property type="entry name" value="GST_C_3"/>
    <property type="match status" value="1"/>
</dbReference>
<dbReference type="STRING" id="568069.A0A1J1HWB3"/>
<evidence type="ECO:0000259" key="8">
    <source>
        <dbReference type="PROSITE" id="PS50404"/>
    </source>
</evidence>
<dbReference type="GO" id="GO:0006749">
    <property type="term" value="P:glutathione metabolic process"/>
    <property type="evidence" value="ECO:0007669"/>
    <property type="project" value="TreeGrafter"/>
</dbReference>
<dbReference type="UniPathway" id="UPA00139">
    <property type="reaction ID" value="UER00340"/>
</dbReference>
<gene>
    <name evidence="10" type="ORF">CLUMA_CG005928</name>
</gene>
<dbReference type="InterPro" id="IPR036249">
    <property type="entry name" value="Thioredoxin-like_sf"/>
</dbReference>
<organism evidence="10 11">
    <name type="scientific">Clunio marinus</name>
    <dbReference type="NCBI Taxonomy" id="568069"/>
    <lineage>
        <taxon>Eukaryota</taxon>
        <taxon>Metazoa</taxon>
        <taxon>Ecdysozoa</taxon>
        <taxon>Arthropoda</taxon>
        <taxon>Hexapoda</taxon>
        <taxon>Insecta</taxon>
        <taxon>Pterygota</taxon>
        <taxon>Neoptera</taxon>
        <taxon>Endopterygota</taxon>
        <taxon>Diptera</taxon>
        <taxon>Nematocera</taxon>
        <taxon>Chironomoidea</taxon>
        <taxon>Chironomidae</taxon>
        <taxon>Clunio</taxon>
    </lineage>
</organism>
<dbReference type="PANTHER" id="PTHR42673">
    <property type="entry name" value="MALEYLACETOACETATE ISOMERASE"/>
    <property type="match status" value="1"/>
</dbReference>
<dbReference type="GO" id="GO:0005739">
    <property type="term" value="C:mitochondrion"/>
    <property type="evidence" value="ECO:0007669"/>
    <property type="project" value="TreeGrafter"/>
</dbReference>
<dbReference type="GO" id="GO:0004364">
    <property type="term" value="F:glutathione transferase activity"/>
    <property type="evidence" value="ECO:0007669"/>
    <property type="project" value="TreeGrafter"/>
</dbReference>
<protein>
    <recommendedName>
        <fullName evidence="5">maleylacetoacetate isomerase</fullName>
        <ecNumber evidence="5">5.2.1.2</ecNumber>
    </recommendedName>
</protein>
<comment type="catalytic activity">
    <reaction evidence="1">
        <text>4-maleylacetoacetate = 4-fumarylacetoacetate</text>
        <dbReference type="Rhea" id="RHEA:14817"/>
        <dbReference type="ChEBI" id="CHEBI:17105"/>
        <dbReference type="ChEBI" id="CHEBI:18034"/>
        <dbReference type="EC" id="5.2.1.2"/>
    </reaction>
</comment>
<keyword evidence="7" id="KW-0585">Phenylalanine catabolism</keyword>
<dbReference type="SFLD" id="SFLDS00019">
    <property type="entry name" value="Glutathione_Transferase_(cytos"/>
    <property type="match status" value="1"/>
</dbReference>
<dbReference type="SFLD" id="SFLDG00358">
    <property type="entry name" value="Main_(cytGST)"/>
    <property type="match status" value="1"/>
</dbReference>
<evidence type="ECO:0000256" key="4">
    <source>
        <dbReference type="ARBA" id="ARBA00010007"/>
    </source>
</evidence>